<evidence type="ECO:0000256" key="6">
    <source>
        <dbReference type="PIRSR" id="PIRSR000137-1"/>
    </source>
</evidence>
<gene>
    <name evidence="11" type="ORF">M408DRAFT_14623</name>
</gene>
<evidence type="ECO:0000256" key="1">
    <source>
        <dbReference type="ARBA" id="ARBA00001974"/>
    </source>
</evidence>
<evidence type="ECO:0000259" key="10">
    <source>
        <dbReference type="Pfam" id="PF05199"/>
    </source>
</evidence>
<dbReference type="HOGENOM" id="CLU_002865_6_0_1"/>
<dbReference type="Gene3D" id="4.10.450.10">
    <property type="entry name" value="Glucose Oxidase, domain 2"/>
    <property type="match status" value="1"/>
</dbReference>
<keyword evidence="5" id="KW-0560">Oxidoreductase</keyword>
<feature type="signal peptide" evidence="8">
    <location>
        <begin position="1"/>
        <end position="25"/>
    </location>
</feature>
<keyword evidence="3" id="KW-0285">Flavoprotein</keyword>
<dbReference type="STRING" id="933852.A0A0C3BIX6"/>
<keyword evidence="12" id="KW-1185">Reference proteome</keyword>
<feature type="domain" description="Glucose-methanol-choline oxidoreductase N-terminal" evidence="9">
    <location>
        <begin position="48"/>
        <end position="356"/>
    </location>
</feature>
<dbReference type="PIRSF" id="PIRSF000137">
    <property type="entry name" value="Alcohol_oxidase"/>
    <property type="match status" value="1"/>
</dbReference>
<evidence type="ECO:0000256" key="7">
    <source>
        <dbReference type="PIRSR" id="PIRSR000137-2"/>
    </source>
</evidence>
<evidence type="ECO:0000256" key="8">
    <source>
        <dbReference type="SAM" id="SignalP"/>
    </source>
</evidence>
<keyword evidence="4 7" id="KW-0274">FAD</keyword>
<dbReference type="InterPro" id="IPR036188">
    <property type="entry name" value="FAD/NAD-bd_sf"/>
</dbReference>
<dbReference type="GO" id="GO:0016614">
    <property type="term" value="F:oxidoreductase activity, acting on CH-OH group of donors"/>
    <property type="evidence" value="ECO:0007669"/>
    <property type="project" value="InterPro"/>
</dbReference>
<evidence type="ECO:0000313" key="11">
    <source>
        <dbReference type="EMBL" id="KIM32064.1"/>
    </source>
</evidence>
<dbReference type="Gene3D" id="3.30.560.10">
    <property type="entry name" value="Glucose Oxidase, domain 3"/>
    <property type="match status" value="1"/>
</dbReference>
<proteinExistence type="inferred from homology"/>
<feature type="binding site" evidence="7">
    <location>
        <position position="123"/>
    </location>
    <ligand>
        <name>FAD</name>
        <dbReference type="ChEBI" id="CHEBI:57692"/>
    </ligand>
</feature>
<keyword evidence="8" id="KW-0732">Signal</keyword>
<dbReference type="PANTHER" id="PTHR11552">
    <property type="entry name" value="GLUCOSE-METHANOL-CHOLINE GMC OXIDOREDUCTASE"/>
    <property type="match status" value="1"/>
</dbReference>
<evidence type="ECO:0000256" key="5">
    <source>
        <dbReference type="ARBA" id="ARBA00023002"/>
    </source>
</evidence>
<dbReference type="InterPro" id="IPR007867">
    <property type="entry name" value="GMC_OxRtase_C"/>
</dbReference>
<dbReference type="InterPro" id="IPR012132">
    <property type="entry name" value="GMC_OxRdtase"/>
</dbReference>
<dbReference type="PANTHER" id="PTHR11552:SF218">
    <property type="entry name" value="GLUCOSE-METHANOL-CHOLINE OXIDOREDUCTASE N-TERMINAL DOMAIN-CONTAINING PROTEIN"/>
    <property type="match status" value="1"/>
</dbReference>
<comment type="cofactor">
    <cofactor evidence="1 7">
        <name>FAD</name>
        <dbReference type="ChEBI" id="CHEBI:57692"/>
    </cofactor>
</comment>
<feature type="domain" description="Glucose-methanol-choline oxidoreductase C-terminal" evidence="10">
    <location>
        <begin position="494"/>
        <end position="628"/>
    </location>
</feature>
<dbReference type="Pfam" id="PF00732">
    <property type="entry name" value="GMC_oxred_N"/>
    <property type="match status" value="1"/>
</dbReference>
<feature type="chain" id="PRO_5002175702" evidence="8">
    <location>
        <begin position="26"/>
        <end position="675"/>
    </location>
</feature>
<dbReference type="SUPFAM" id="SSF54373">
    <property type="entry name" value="FAD-linked reductases, C-terminal domain"/>
    <property type="match status" value="1"/>
</dbReference>
<dbReference type="AlphaFoldDB" id="A0A0C3BIX6"/>
<comment type="similarity">
    <text evidence="2">Belongs to the GMC oxidoreductase family.</text>
</comment>
<protein>
    <submittedName>
        <fullName evidence="11">GMC oxidoreductase</fullName>
    </submittedName>
</protein>
<reference evidence="12" key="2">
    <citation type="submission" date="2015-01" db="EMBL/GenBank/DDBJ databases">
        <title>Evolutionary Origins and Diversification of the Mycorrhizal Mutualists.</title>
        <authorList>
            <consortium name="DOE Joint Genome Institute"/>
            <consortium name="Mycorrhizal Genomics Consortium"/>
            <person name="Kohler A."/>
            <person name="Kuo A."/>
            <person name="Nagy L.G."/>
            <person name="Floudas D."/>
            <person name="Copeland A."/>
            <person name="Barry K.W."/>
            <person name="Cichocki N."/>
            <person name="Veneault-Fourrey C."/>
            <person name="LaButti K."/>
            <person name="Lindquist E.A."/>
            <person name="Lipzen A."/>
            <person name="Lundell T."/>
            <person name="Morin E."/>
            <person name="Murat C."/>
            <person name="Riley R."/>
            <person name="Ohm R."/>
            <person name="Sun H."/>
            <person name="Tunlid A."/>
            <person name="Henrissat B."/>
            <person name="Grigoriev I.V."/>
            <person name="Hibbett D.S."/>
            <person name="Martin F."/>
        </authorList>
    </citation>
    <scope>NUCLEOTIDE SEQUENCE [LARGE SCALE GENOMIC DNA]</scope>
    <source>
        <strain evidence="12">MAFF 305830</strain>
    </source>
</reference>
<evidence type="ECO:0000313" key="12">
    <source>
        <dbReference type="Proteomes" id="UP000054097"/>
    </source>
</evidence>
<dbReference type="OrthoDB" id="269227at2759"/>
<dbReference type="EMBL" id="KN824280">
    <property type="protein sequence ID" value="KIM32064.1"/>
    <property type="molecule type" value="Genomic_DNA"/>
</dbReference>
<dbReference type="Gene3D" id="3.50.50.60">
    <property type="entry name" value="FAD/NAD(P)-binding domain"/>
    <property type="match status" value="1"/>
</dbReference>
<dbReference type="GO" id="GO:0050660">
    <property type="term" value="F:flavin adenine dinucleotide binding"/>
    <property type="evidence" value="ECO:0007669"/>
    <property type="project" value="InterPro"/>
</dbReference>
<evidence type="ECO:0000256" key="3">
    <source>
        <dbReference type="ARBA" id="ARBA00022630"/>
    </source>
</evidence>
<dbReference type="InterPro" id="IPR027424">
    <property type="entry name" value="Glucose_Oxidase_domain_2"/>
</dbReference>
<dbReference type="InterPro" id="IPR000172">
    <property type="entry name" value="GMC_OxRdtase_N"/>
</dbReference>
<evidence type="ECO:0000259" key="9">
    <source>
        <dbReference type="Pfam" id="PF00732"/>
    </source>
</evidence>
<accession>A0A0C3BIX6</accession>
<evidence type="ECO:0000256" key="2">
    <source>
        <dbReference type="ARBA" id="ARBA00010790"/>
    </source>
</evidence>
<sequence>MVFLSTCKTAVLAAFFLLSNNNVNASAVHINKRSTISTNPSDLDGKAFDFVIVGGGAAGLTLAARLSEQENKKVAVIEAGDDGEAVMERILVPIRVAVPNSPNDWGYYANSLGRTLHQPRGKVLGGSTAVNALYMVRASAEEHDSWAALLPDAPADADWSWNGLYPYMQKSENFTAPVNAAAISATVNASAHGTSGPVHVSFPQFVYPATQAWTPTLAAMGLKTDDPQGGQGWGGYITPNSINPDDGTRSYAKTAYLDPASGRGNLVVLLQSQATKVTFDTSSNPPRATGIDFQQSQGGQTYHVEVISEVILSAGVFGTPHLLQLSGVGPKALIESFGISSVVDLPGVGEHFQDHVLVPLTWSAPNDTVTGDMLIQNTTFAAEQLQLFHDGQLSQSLMGAPNNGIGYVSLKRLFNNDTFTTTFIQQMKENMTAVITNQGFTDETLRKGYEATYTAEVNTLETTEIGAVELLLGSFGSWNGVNRTISMQVAIQHPMSRGSVKLNSTDPFVPPVITANYLNTDSDWAIMRAGVRYLRQVVATEPMKSLIVEELSPGAAVQSDADIDGWMYLNAATQYHPSSTSSMLPLDHGGVVDPTLKVYGTTGLRVVDASIVPIGLCAHLMGPTYAIAEKASDMIKANPTANRTPNVRSGAESIRFSWMLSAVLAAVMAVLAVEL</sequence>
<dbReference type="SUPFAM" id="SSF51905">
    <property type="entry name" value="FAD/NAD(P)-binding domain"/>
    <property type="match status" value="1"/>
</dbReference>
<dbReference type="Pfam" id="PF05199">
    <property type="entry name" value="GMC_oxred_C"/>
    <property type="match status" value="1"/>
</dbReference>
<organism evidence="11 12">
    <name type="scientific">Serendipita vermifera MAFF 305830</name>
    <dbReference type="NCBI Taxonomy" id="933852"/>
    <lineage>
        <taxon>Eukaryota</taxon>
        <taxon>Fungi</taxon>
        <taxon>Dikarya</taxon>
        <taxon>Basidiomycota</taxon>
        <taxon>Agaricomycotina</taxon>
        <taxon>Agaricomycetes</taxon>
        <taxon>Sebacinales</taxon>
        <taxon>Serendipitaceae</taxon>
        <taxon>Serendipita</taxon>
    </lineage>
</organism>
<feature type="active site" description="Proton acceptor" evidence="6">
    <location>
        <position position="619"/>
    </location>
</feature>
<dbReference type="Proteomes" id="UP000054097">
    <property type="component" value="Unassembled WGS sequence"/>
</dbReference>
<evidence type="ECO:0000256" key="4">
    <source>
        <dbReference type="ARBA" id="ARBA00022827"/>
    </source>
</evidence>
<name>A0A0C3BIX6_SERVB</name>
<feature type="active site" description="Proton donor" evidence="6">
    <location>
        <position position="576"/>
    </location>
</feature>
<reference evidence="11 12" key="1">
    <citation type="submission" date="2014-04" db="EMBL/GenBank/DDBJ databases">
        <authorList>
            <consortium name="DOE Joint Genome Institute"/>
            <person name="Kuo A."/>
            <person name="Zuccaro A."/>
            <person name="Kohler A."/>
            <person name="Nagy L.G."/>
            <person name="Floudas D."/>
            <person name="Copeland A."/>
            <person name="Barry K.W."/>
            <person name="Cichocki N."/>
            <person name="Veneault-Fourrey C."/>
            <person name="LaButti K."/>
            <person name="Lindquist E.A."/>
            <person name="Lipzen A."/>
            <person name="Lundell T."/>
            <person name="Morin E."/>
            <person name="Murat C."/>
            <person name="Sun H."/>
            <person name="Tunlid A."/>
            <person name="Henrissat B."/>
            <person name="Grigoriev I.V."/>
            <person name="Hibbett D.S."/>
            <person name="Martin F."/>
            <person name="Nordberg H.P."/>
            <person name="Cantor M.N."/>
            <person name="Hua S.X."/>
        </authorList>
    </citation>
    <scope>NUCLEOTIDE SEQUENCE [LARGE SCALE GENOMIC DNA]</scope>
    <source>
        <strain evidence="11 12">MAFF 305830</strain>
    </source>
</reference>